<reference evidence="2" key="1">
    <citation type="journal article" date="2019" name="Int. J. Syst. Evol. Microbiol.">
        <title>The Global Catalogue of Microorganisms (GCM) 10K type strain sequencing project: providing services to taxonomists for standard genome sequencing and annotation.</title>
        <authorList>
            <consortium name="The Broad Institute Genomics Platform"/>
            <consortium name="The Broad Institute Genome Sequencing Center for Infectious Disease"/>
            <person name="Wu L."/>
            <person name="Ma J."/>
        </authorList>
    </citation>
    <scope>NUCLEOTIDE SEQUENCE [LARGE SCALE GENOMIC DNA]</scope>
    <source>
        <strain evidence="2">CCUG 54950</strain>
    </source>
</reference>
<proteinExistence type="predicted"/>
<sequence length="111" mass="13538">MNRRQRQKIVPSTWLIIHRQVAQQSLYSIYMIDWKRKACFSWEEWTERSALLAFRIPMRHKIGGQHATAQPCAKIAKKALWLHVDEQQYDELERLFYRPVSRKRWAAWLQQ</sequence>
<evidence type="ECO:0000313" key="1">
    <source>
        <dbReference type="EMBL" id="MFD1884722.1"/>
    </source>
</evidence>
<gene>
    <name evidence="1" type="ORF">ACFSC9_04225</name>
</gene>
<protein>
    <submittedName>
        <fullName evidence="1">Uncharacterized protein</fullName>
    </submittedName>
</protein>
<accession>A0ABW4REM7</accession>
<dbReference type="RefSeq" id="WP_347324369.1">
    <property type="nucleotide sequence ID" value="NZ_JBCGUH010000003.1"/>
</dbReference>
<dbReference type="Proteomes" id="UP001597233">
    <property type="component" value="Unassembled WGS sequence"/>
</dbReference>
<name>A0ABW4REM7_9BACL</name>
<evidence type="ECO:0000313" key="2">
    <source>
        <dbReference type="Proteomes" id="UP001597233"/>
    </source>
</evidence>
<comment type="caution">
    <text evidence="1">The sequence shown here is derived from an EMBL/GenBank/DDBJ whole genome shotgun (WGS) entry which is preliminary data.</text>
</comment>
<dbReference type="EMBL" id="JBHUEH010000010">
    <property type="protein sequence ID" value="MFD1884722.1"/>
    <property type="molecule type" value="Genomic_DNA"/>
</dbReference>
<organism evidence="1 2">
    <name type="scientific">Paenibacillus wenxiniae</name>
    <dbReference type="NCBI Taxonomy" id="1636843"/>
    <lineage>
        <taxon>Bacteria</taxon>
        <taxon>Bacillati</taxon>
        <taxon>Bacillota</taxon>
        <taxon>Bacilli</taxon>
        <taxon>Bacillales</taxon>
        <taxon>Paenibacillaceae</taxon>
        <taxon>Paenibacillus</taxon>
    </lineage>
</organism>
<keyword evidence="2" id="KW-1185">Reference proteome</keyword>